<dbReference type="OrthoDB" id="2485429at2"/>
<dbReference type="AlphaFoldDB" id="A0A401UT45"/>
<keyword evidence="2" id="KW-1185">Reference proteome</keyword>
<dbReference type="Proteomes" id="UP000287872">
    <property type="component" value="Unassembled WGS sequence"/>
</dbReference>
<reference evidence="1 2" key="1">
    <citation type="submission" date="2018-11" db="EMBL/GenBank/DDBJ databases">
        <title>Genome sequencing and assembly of Clostridium tagluense strain A121.</title>
        <authorList>
            <person name="Murakami T."/>
            <person name="Segawa T."/>
            <person name="Shcherbakova V.A."/>
            <person name="Mori H."/>
            <person name="Yoshimura Y."/>
        </authorList>
    </citation>
    <scope>NUCLEOTIDE SEQUENCE [LARGE SCALE GENOMIC DNA]</scope>
    <source>
        <strain evidence="1 2">A121</strain>
    </source>
</reference>
<gene>
    <name evidence="1" type="ORF">Ctaglu_43460</name>
</gene>
<comment type="caution">
    <text evidence="1">The sequence shown here is derived from an EMBL/GenBank/DDBJ whole genome shotgun (WGS) entry which is preliminary data.</text>
</comment>
<dbReference type="RefSeq" id="WP_125005640.1">
    <property type="nucleotide sequence ID" value="NZ_BHYK01000039.1"/>
</dbReference>
<evidence type="ECO:0000313" key="1">
    <source>
        <dbReference type="EMBL" id="GCD12723.1"/>
    </source>
</evidence>
<protein>
    <submittedName>
        <fullName evidence="1">Uncharacterized protein</fullName>
    </submittedName>
</protein>
<sequence length="458" mass="53444">MNTNNKNNDIKIMRLEGSDILKIQNGWNIDLEYKTVLPHSLLKEKLSRLHTDFTGNKSKEIIGVNFNYGFDTEKLKELKRQLKVQKDNIKVYKKNVTVRKNEIKKNKDIAKEDKNIAIEKLLVLANKEIQTNKNKLVELDALIKIEQNEWNKEGLREKLYQDGFTLTHTHTSKGIVVKEEITYKFWFRTPAKSRVGDSIFISEAIYNDIVKWQNMGLTLPQGETKVVEFQAYRSLTASHIERNIEINVKSILVLNDLESYMDTDIISVEMEDYLDGEEAKQKCVAISRRDRVKNILWDGMALLDEEYYEEGDNYYLLRQHMFKACAFKTGVVRFLKDKYGTDYETAQVADRYGNNVRVANVRLLTTENAIKSEKFSECGAIGKDGIEITSKKQMYSYWKKLVKDDKYLFGICKKNHESKFGNVQRMSYQMVNTLLSDETNTKELAQYTVDYIEVFLVY</sequence>
<name>A0A401UT45_9CLOT</name>
<accession>A0A401UT45</accession>
<proteinExistence type="predicted"/>
<dbReference type="EMBL" id="BHYK01000039">
    <property type="protein sequence ID" value="GCD12723.1"/>
    <property type="molecule type" value="Genomic_DNA"/>
</dbReference>
<evidence type="ECO:0000313" key="2">
    <source>
        <dbReference type="Proteomes" id="UP000287872"/>
    </source>
</evidence>
<organism evidence="1 2">
    <name type="scientific">Clostridium tagluense</name>
    <dbReference type="NCBI Taxonomy" id="360422"/>
    <lineage>
        <taxon>Bacteria</taxon>
        <taxon>Bacillati</taxon>
        <taxon>Bacillota</taxon>
        <taxon>Clostridia</taxon>
        <taxon>Eubacteriales</taxon>
        <taxon>Clostridiaceae</taxon>
        <taxon>Clostridium</taxon>
    </lineage>
</organism>